<dbReference type="GO" id="GO:0005886">
    <property type="term" value="C:plasma membrane"/>
    <property type="evidence" value="ECO:0007669"/>
    <property type="project" value="UniProtKB-SubCell"/>
</dbReference>
<dbReference type="PANTHER" id="PTHR43045:SF1">
    <property type="entry name" value="SHIKIMATE TRANSPORTER"/>
    <property type="match status" value="1"/>
</dbReference>
<evidence type="ECO:0000256" key="1">
    <source>
        <dbReference type="ARBA" id="ARBA00004651"/>
    </source>
</evidence>
<dbReference type="SUPFAM" id="SSF103473">
    <property type="entry name" value="MFS general substrate transporter"/>
    <property type="match status" value="1"/>
</dbReference>
<dbReference type="Proteomes" id="UP001139354">
    <property type="component" value="Unassembled WGS sequence"/>
</dbReference>
<evidence type="ECO:0000256" key="6">
    <source>
        <dbReference type="ARBA" id="ARBA00023136"/>
    </source>
</evidence>
<dbReference type="InterPro" id="IPR036259">
    <property type="entry name" value="MFS_trans_sf"/>
</dbReference>
<feature type="transmembrane region" description="Helical" evidence="7">
    <location>
        <begin position="389"/>
        <end position="409"/>
    </location>
</feature>
<feature type="domain" description="Major facilitator superfamily (MFS) profile" evidence="8">
    <location>
        <begin position="29"/>
        <end position="442"/>
    </location>
</feature>
<dbReference type="CDD" id="cd17369">
    <property type="entry name" value="MFS_ShiA_like"/>
    <property type="match status" value="1"/>
</dbReference>
<dbReference type="InterPro" id="IPR005829">
    <property type="entry name" value="Sugar_transporter_CS"/>
</dbReference>
<sequence>MSTPQSAPGGAPGFTPTGTIAASTDRRRVVFATVVGTTVEWYDFFIYATAVGLVFGQLFFAPLGANSAIVAFATVGVSFLFRPLGAFLAGHFGDKYGRKVVLMWTLILMGAATSLIGLLPTYETIGIWAPILLVLLRILQGISAGGEWGGAVLMAVEHAPKTRRGAFGASPQIGVPLGLLLASGVMALMAMIAPGDAFLVWGWRIPFLLSVVLIVVGYYVRRRVEESPVFAELAERKEKARMPIVTLFRKHLLLVFIAALVFAGNNAVGYMTTGGYIQGYSTNPEGPIGLERGPVLWAVAGSAVTWLLSTLAAGFLSDRIGRRSTYIIGWILQLAGVFLLFPLVNTGDIWLLFLGLAILTVGLGFTYGPQAALYSELFPASIRFSGVSISYAIGAILGGAFAPTIAQWLVQTTGSTMSVTWYLAGMTIVGLIATLLLRDRSGIPLGPDHEAEQSVSPIYGLSKA</sequence>
<dbReference type="InterPro" id="IPR011701">
    <property type="entry name" value="MFS"/>
</dbReference>
<evidence type="ECO:0000256" key="3">
    <source>
        <dbReference type="ARBA" id="ARBA00022475"/>
    </source>
</evidence>
<dbReference type="GO" id="GO:0022857">
    <property type="term" value="F:transmembrane transporter activity"/>
    <property type="evidence" value="ECO:0007669"/>
    <property type="project" value="InterPro"/>
</dbReference>
<evidence type="ECO:0000313" key="10">
    <source>
        <dbReference type="Proteomes" id="UP001139354"/>
    </source>
</evidence>
<comment type="caution">
    <text evidence="9">The sequence shown here is derived from an EMBL/GenBank/DDBJ whole genome shotgun (WGS) entry which is preliminary data.</text>
</comment>
<evidence type="ECO:0000259" key="8">
    <source>
        <dbReference type="PROSITE" id="PS50850"/>
    </source>
</evidence>
<feature type="transmembrane region" description="Helical" evidence="7">
    <location>
        <begin position="324"/>
        <end position="343"/>
    </location>
</feature>
<keyword evidence="5 7" id="KW-1133">Transmembrane helix</keyword>
<feature type="transmembrane region" description="Helical" evidence="7">
    <location>
        <begin position="44"/>
        <end position="63"/>
    </location>
</feature>
<feature type="transmembrane region" description="Helical" evidence="7">
    <location>
        <begin position="69"/>
        <end position="89"/>
    </location>
</feature>
<evidence type="ECO:0000313" key="9">
    <source>
        <dbReference type="EMBL" id="MCC2033306.1"/>
    </source>
</evidence>
<feature type="transmembrane region" description="Helical" evidence="7">
    <location>
        <begin position="349"/>
        <end position="368"/>
    </location>
</feature>
<evidence type="ECO:0000256" key="4">
    <source>
        <dbReference type="ARBA" id="ARBA00022692"/>
    </source>
</evidence>
<keyword evidence="3" id="KW-1003">Cell membrane</keyword>
<reference evidence="9" key="1">
    <citation type="submission" date="2021-04" db="EMBL/GenBank/DDBJ databases">
        <title>Microbacterium tenobrionis sp. nov. and Microbacterium allomyrinae sp. nov., isolated from larvae of Tenobrio molitor and Allomyrina dichotoma, respectively.</title>
        <authorList>
            <person name="Lee S.D."/>
        </authorList>
    </citation>
    <scope>NUCLEOTIDE SEQUENCE</scope>
    <source>
        <strain evidence="9">BWT-G7</strain>
    </source>
</reference>
<comment type="subcellular location">
    <subcellularLocation>
        <location evidence="1">Cell membrane</location>
        <topology evidence="1">Multi-pass membrane protein</topology>
    </subcellularLocation>
</comment>
<organism evidence="9 10">
    <name type="scientific">Microbacterium allomyrinae</name>
    <dbReference type="NCBI Taxonomy" id="2830666"/>
    <lineage>
        <taxon>Bacteria</taxon>
        <taxon>Bacillati</taxon>
        <taxon>Actinomycetota</taxon>
        <taxon>Actinomycetes</taxon>
        <taxon>Micrococcales</taxon>
        <taxon>Microbacteriaceae</taxon>
        <taxon>Microbacterium</taxon>
    </lineage>
</organism>
<dbReference type="EMBL" id="JAGTTN010000005">
    <property type="protein sequence ID" value="MCC2033306.1"/>
    <property type="molecule type" value="Genomic_DNA"/>
</dbReference>
<dbReference type="PANTHER" id="PTHR43045">
    <property type="entry name" value="SHIKIMATE TRANSPORTER"/>
    <property type="match status" value="1"/>
</dbReference>
<dbReference type="PROSITE" id="PS00216">
    <property type="entry name" value="SUGAR_TRANSPORT_1"/>
    <property type="match status" value="1"/>
</dbReference>
<proteinExistence type="predicted"/>
<keyword evidence="4 7" id="KW-0812">Transmembrane</keyword>
<name>A0A9X1LX27_9MICO</name>
<gene>
    <name evidence="9" type="ORF">KEC57_14050</name>
</gene>
<keyword evidence="10" id="KW-1185">Reference proteome</keyword>
<feature type="transmembrane region" description="Helical" evidence="7">
    <location>
        <begin position="177"/>
        <end position="195"/>
    </location>
</feature>
<evidence type="ECO:0000256" key="2">
    <source>
        <dbReference type="ARBA" id="ARBA00022448"/>
    </source>
</evidence>
<evidence type="ECO:0000256" key="7">
    <source>
        <dbReference type="SAM" id="Phobius"/>
    </source>
</evidence>
<dbReference type="PROSITE" id="PS50850">
    <property type="entry name" value="MFS"/>
    <property type="match status" value="1"/>
</dbReference>
<dbReference type="Pfam" id="PF07690">
    <property type="entry name" value="MFS_1"/>
    <property type="match status" value="1"/>
</dbReference>
<dbReference type="AlphaFoldDB" id="A0A9X1LX27"/>
<dbReference type="RefSeq" id="WP_229385276.1">
    <property type="nucleotide sequence ID" value="NZ_JAGTTN010000005.1"/>
</dbReference>
<dbReference type="Gene3D" id="1.20.1250.20">
    <property type="entry name" value="MFS general substrate transporter like domains"/>
    <property type="match status" value="1"/>
</dbReference>
<dbReference type="InterPro" id="IPR005828">
    <property type="entry name" value="MFS_sugar_transport-like"/>
</dbReference>
<accession>A0A9X1LX27</accession>
<feature type="transmembrane region" description="Helical" evidence="7">
    <location>
        <begin position="297"/>
        <end position="317"/>
    </location>
</feature>
<keyword evidence="2" id="KW-0813">Transport</keyword>
<feature type="transmembrane region" description="Helical" evidence="7">
    <location>
        <begin position="421"/>
        <end position="437"/>
    </location>
</feature>
<dbReference type="InterPro" id="IPR020846">
    <property type="entry name" value="MFS_dom"/>
</dbReference>
<dbReference type="Pfam" id="PF00083">
    <property type="entry name" value="Sugar_tr"/>
    <property type="match status" value="1"/>
</dbReference>
<evidence type="ECO:0000256" key="5">
    <source>
        <dbReference type="ARBA" id="ARBA00022989"/>
    </source>
</evidence>
<keyword evidence="6 7" id="KW-0472">Membrane</keyword>
<feature type="transmembrane region" description="Helical" evidence="7">
    <location>
        <begin position="101"/>
        <end position="119"/>
    </location>
</feature>
<feature type="transmembrane region" description="Helical" evidence="7">
    <location>
        <begin position="252"/>
        <end position="277"/>
    </location>
</feature>
<protein>
    <submittedName>
        <fullName evidence="9">MHS family MFS transporter</fullName>
    </submittedName>
</protein>
<feature type="transmembrane region" description="Helical" evidence="7">
    <location>
        <begin position="201"/>
        <end position="220"/>
    </location>
</feature>